<proteinExistence type="predicted"/>
<evidence type="ECO:0000256" key="1">
    <source>
        <dbReference type="SAM" id="MobiDB-lite"/>
    </source>
</evidence>
<dbReference type="AlphaFoldDB" id="F0FAF5"/>
<dbReference type="HOGENOM" id="CLU_3220180_0_0_10"/>
<evidence type="ECO:0000313" key="3">
    <source>
        <dbReference type="Proteomes" id="UP000005697"/>
    </source>
</evidence>
<organism evidence="2 3">
    <name type="scientific">Prevotella multiformis DSM 16608</name>
    <dbReference type="NCBI Taxonomy" id="888743"/>
    <lineage>
        <taxon>Bacteria</taxon>
        <taxon>Pseudomonadati</taxon>
        <taxon>Bacteroidota</taxon>
        <taxon>Bacteroidia</taxon>
        <taxon>Bacteroidales</taxon>
        <taxon>Prevotellaceae</taxon>
        <taxon>Prevotella</taxon>
    </lineage>
</organism>
<accession>F0FAF5</accession>
<comment type="caution">
    <text evidence="2">The sequence shown here is derived from an EMBL/GenBank/DDBJ whole genome shotgun (WGS) entry which is preliminary data.</text>
</comment>
<dbReference type="EMBL" id="AEWX01000043">
    <property type="protein sequence ID" value="EGC18879.1"/>
    <property type="molecule type" value="Genomic_DNA"/>
</dbReference>
<reference evidence="2 3" key="1">
    <citation type="submission" date="2011-01" db="EMBL/GenBank/DDBJ databases">
        <authorList>
            <person name="Muzny D."/>
            <person name="Qin X."/>
            <person name="Deng J."/>
            <person name="Jiang H."/>
            <person name="Liu Y."/>
            <person name="Qu J."/>
            <person name="Song X.-Z."/>
            <person name="Zhang L."/>
            <person name="Thornton R."/>
            <person name="Coyle M."/>
            <person name="Francisco L."/>
            <person name="Jackson L."/>
            <person name="Javaid M."/>
            <person name="Korchina V."/>
            <person name="Kovar C."/>
            <person name="Mata R."/>
            <person name="Mathew T."/>
            <person name="Ngo R."/>
            <person name="Nguyen L."/>
            <person name="Nguyen N."/>
            <person name="Okwuonu G."/>
            <person name="Ongeri F."/>
            <person name="Pham C."/>
            <person name="Simmons D."/>
            <person name="Wilczek-Boney K."/>
            <person name="Hale W."/>
            <person name="Jakkamsetti A."/>
            <person name="Pham P."/>
            <person name="Ruth R."/>
            <person name="San Lucas F."/>
            <person name="Warren J."/>
            <person name="Zhang J."/>
            <person name="Zhao Z."/>
            <person name="Zhou C."/>
            <person name="Zhu D."/>
            <person name="Lee S."/>
            <person name="Bess C."/>
            <person name="Blankenburg K."/>
            <person name="Forbes L."/>
            <person name="Fu Q."/>
            <person name="Gubbala S."/>
            <person name="Hirani K."/>
            <person name="Jayaseelan J.C."/>
            <person name="Lara F."/>
            <person name="Munidasa M."/>
            <person name="Palculict T."/>
            <person name="Patil S."/>
            <person name="Pu L.-L."/>
            <person name="Saada N."/>
            <person name="Tang L."/>
            <person name="Weissenberger G."/>
            <person name="Zhu Y."/>
            <person name="Hemphill L."/>
            <person name="Shang Y."/>
            <person name="Youmans B."/>
            <person name="Ayvaz T."/>
            <person name="Ross M."/>
            <person name="Santibanez J."/>
            <person name="Aqrawi P."/>
            <person name="Gross S."/>
            <person name="Joshi V."/>
            <person name="Fowler G."/>
            <person name="Nazareth L."/>
            <person name="Reid J."/>
            <person name="Worley K."/>
            <person name="Petrosino J."/>
            <person name="Highlander S."/>
            <person name="Gibbs R."/>
        </authorList>
    </citation>
    <scope>NUCLEOTIDE SEQUENCE [LARGE SCALE GENOMIC DNA]</scope>
    <source>
        <strain evidence="2 3">DSM 16608</strain>
    </source>
</reference>
<sequence>MVSSQSGLGFPTAGNWIPSGWEQESRPVGNSIPCAGGKPLAVGT</sequence>
<feature type="region of interest" description="Disordered" evidence="1">
    <location>
        <begin position="1"/>
        <end position="44"/>
    </location>
</feature>
<gene>
    <name evidence="2" type="ORF">HMPREF9141_2572</name>
</gene>
<dbReference type="Proteomes" id="UP000005697">
    <property type="component" value="Unassembled WGS sequence"/>
</dbReference>
<keyword evidence="3" id="KW-1185">Reference proteome</keyword>
<evidence type="ECO:0000313" key="2">
    <source>
        <dbReference type="EMBL" id="EGC18879.1"/>
    </source>
</evidence>
<protein>
    <submittedName>
        <fullName evidence="2">Uncharacterized protein</fullName>
    </submittedName>
</protein>
<name>F0FAF5_9BACT</name>